<evidence type="ECO:0000256" key="2">
    <source>
        <dbReference type="ARBA" id="ARBA00022448"/>
    </source>
</evidence>
<keyword evidence="8" id="KW-0175">Coiled coil</keyword>
<dbReference type="Gene3D" id="1.20.5.110">
    <property type="match status" value="1"/>
</dbReference>
<evidence type="ECO:0000256" key="9">
    <source>
        <dbReference type="SAM" id="Phobius"/>
    </source>
</evidence>
<evidence type="ECO:0000256" key="3">
    <source>
        <dbReference type="ARBA" id="ARBA00022692"/>
    </source>
</evidence>
<dbReference type="PANTHER" id="PTHR21136">
    <property type="entry name" value="SNARE PROTEINS"/>
    <property type="match status" value="1"/>
</dbReference>
<dbReference type="GO" id="GO:0016192">
    <property type="term" value="P:vesicle-mediated transport"/>
    <property type="evidence" value="ECO:0007669"/>
    <property type="project" value="InterPro"/>
</dbReference>
<dbReference type="InterPro" id="IPR010908">
    <property type="entry name" value="Longin_dom"/>
</dbReference>
<dbReference type="PROSITE" id="PS50859">
    <property type="entry name" value="LONGIN"/>
    <property type="match status" value="1"/>
</dbReference>
<comment type="subcellular location">
    <subcellularLocation>
        <location evidence="7">Endomembrane system</location>
        <topology evidence="7">Single-pass type IV membrane protein</topology>
    </subcellularLocation>
</comment>
<dbReference type="CDD" id="cd15843">
    <property type="entry name" value="R-SNARE"/>
    <property type="match status" value="1"/>
</dbReference>
<dbReference type="SUPFAM" id="SSF58038">
    <property type="entry name" value="SNARE fusion complex"/>
    <property type="match status" value="1"/>
</dbReference>
<keyword evidence="6 9" id="KW-0472">Membrane</keyword>
<dbReference type="GO" id="GO:0016020">
    <property type="term" value="C:membrane"/>
    <property type="evidence" value="ECO:0007669"/>
    <property type="project" value="InterPro"/>
</dbReference>
<evidence type="ECO:0000256" key="5">
    <source>
        <dbReference type="ARBA" id="ARBA00022989"/>
    </source>
</evidence>
<dbReference type="InterPro" id="IPR011012">
    <property type="entry name" value="Longin-like_dom_sf"/>
</dbReference>
<dbReference type="SMART" id="SM01270">
    <property type="entry name" value="Longin"/>
    <property type="match status" value="1"/>
</dbReference>
<dbReference type="InterPro" id="IPR051097">
    <property type="entry name" value="Synaptobrevin-like_transport"/>
</dbReference>
<name>A0A7S2G6B7_9STRA</name>
<dbReference type="EMBL" id="HBGT01025602">
    <property type="protein sequence ID" value="CAD9434955.1"/>
    <property type="molecule type" value="Transcribed_RNA"/>
</dbReference>
<reference evidence="12" key="1">
    <citation type="submission" date="2021-01" db="EMBL/GenBank/DDBJ databases">
        <authorList>
            <person name="Corre E."/>
            <person name="Pelletier E."/>
            <person name="Niang G."/>
            <person name="Scheremetjew M."/>
            <person name="Finn R."/>
            <person name="Kale V."/>
            <person name="Holt S."/>
            <person name="Cochrane G."/>
            <person name="Meng A."/>
            <person name="Brown T."/>
            <person name="Cohen L."/>
        </authorList>
    </citation>
    <scope>NUCLEOTIDE SEQUENCE</scope>
    <source>
        <strain evidence="12">RCC1693</strain>
    </source>
</reference>
<dbReference type="GO" id="GO:0015031">
    <property type="term" value="P:protein transport"/>
    <property type="evidence" value="ECO:0007669"/>
    <property type="project" value="UniProtKB-KW"/>
</dbReference>
<dbReference type="Pfam" id="PF13774">
    <property type="entry name" value="Longin"/>
    <property type="match status" value="1"/>
</dbReference>
<keyword evidence="3 9" id="KW-0812">Transmembrane</keyword>
<evidence type="ECO:0000259" key="10">
    <source>
        <dbReference type="PROSITE" id="PS50859"/>
    </source>
</evidence>
<evidence type="ECO:0000256" key="4">
    <source>
        <dbReference type="ARBA" id="ARBA00022927"/>
    </source>
</evidence>
<accession>A0A7S2G6B7</accession>
<dbReference type="FunFam" id="1.20.5.110:FF:000004">
    <property type="entry name" value="Vesicle-associated membrane protein 7"/>
    <property type="match status" value="1"/>
</dbReference>
<dbReference type="Pfam" id="PF00957">
    <property type="entry name" value="Synaptobrevin"/>
    <property type="match status" value="1"/>
</dbReference>
<feature type="domain" description="V-SNARE coiled-coil homology" evidence="11">
    <location>
        <begin position="143"/>
        <end position="203"/>
    </location>
</feature>
<dbReference type="PROSITE" id="PS50892">
    <property type="entry name" value="V_SNARE"/>
    <property type="match status" value="1"/>
</dbReference>
<evidence type="ECO:0000256" key="7">
    <source>
        <dbReference type="ARBA" id="ARBA00046280"/>
    </source>
</evidence>
<evidence type="ECO:0000256" key="6">
    <source>
        <dbReference type="ARBA" id="ARBA00023136"/>
    </source>
</evidence>
<dbReference type="PRINTS" id="PR00219">
    <property type="entry name" value="SYNAPTOBREVN"/>
</dbReference>
<evidence type="ECO:0000256" key="1">
    <source>
        <dbReference type="ARBA" id="ARBA00008025"/>
    </source>
</evidence>
<evidence type="ECO:0000256" key="8">
    <source>
        <dbReference type="PROSITE-ProRule" id="PRU00290"/>
    </source>
</evidence>
<dbReference type="CDD" id="cd14824">
    <property type="entry name" value="Longin"/>
    <property type="match status" value="1"/>
</dbReference>
<keyword evidence="2" id="KW-0813">Transport</keyword>
<evidence type="ECO:0000259" key="11">
    <source>
        <dbReference type="PROSITE" id="PS50892"/>
    </source>
</evidence>
<dbReference type="AlphaFoldDB" id="A0A7S2G6B7"/>
<organism evidence="12">
    <name type="scientific">Florenciella parvula</name>
    <dbReference type="NCBI Taxonomy" id="236787"/>
    <lineage>
        <taxon>Eukaryota</taxon>
        <taxon>Sar</taxon>
        <taxon>Stramenopiles</taxon>
        <taxon>Ochrophyta</taxon>
        <taxon>Dictyochophyceae</taxon>
        <taxon>Florenciellales</taxon>
        <taxon>Florenciella</taxon>
    </lineage>
</organism>
<dbReference type="InterPro" id="IPR001388">
    <property type="entry name" value="Synaptobrevin-like"/>
</dbReference>
<gene>
    <name evidence="12" type="ORF">FPAR1323_LOCUS13291</name>
</gene>
<protein>
    <submittedName>
        <fullName evidence="12">Uncharacterized protein</fullName>
    </submittedName>
</protein>
<dbReference type="InterPro" id="IPR042855">
    <property type="entry name" value="V_SNARE_CC"/>
</dbReference>
<feature type="domain" description="Longin" evidence="10">
    <location>
        <begin position="14"/>
        <end position="125"/>
    </location>
</feature>
<dbReference type="GO" id="GO:0005737">
    <property type="term" value="C:cytoplasm"/>
    <property type="evidence" value="ECO:0007669"/>
    <property type="project" value="UniProtKB-ARBA"/>
</dbReference>
<evidence type="ECO:0000313" key="12">
    <source>
        <dbReference type="EMBL" id="CAD9434955.1"/>
    </source>
</evidence>
<comment type="similarity">
    <text evidence="1">Belongs to the synaptobrevin family.</text>
</comment>
<dbReference type="Gene3D" id="3.30.450.50">
    <property type="entry name" value="Longin domain"/>
    <property type="match status" value="1"/>
</dbReference>
<keyword evidence="4" id="KW-0653">Protein transport</keyword>
<sequence length="237" mass="27398">MAAEDGSGGTGGTLVYALIGKRTDVLAEHMEPSTNIQVSTVARVLLQRISDEDQRKTYAYDDKYLFHCIVEGGICFFVLSRDDCSVTLVNKFLDDVKREFNRQYTRDEQQNAHAFQFNMEFGRVLKERMQFFNTDSNADRDDKILGVQRKVDDTQRVMVENIDKLFERGELIDTLVDKTDHLEQTAFKFEKSANELKKAMWCKRVKSWFLFTFVLLIVLFFVAAFVCGGLTFDKCKK</sequence>
<keyword evidence="5 9" id="KW-1133">Transmembrane helix</keyword>
<feature type="transmembrane region" description="Helical" evidence="9">
    <location>
        <begin position="208"/>
        <end position="232"/>
    </location>
</feature>
<dbReference type="SUPFAM" id="SSF64356">
    <property type="entry name" value="SNARE-like"/>
    <property type="match status" value="1"/>
</dbReference>
<dbReference type="PANTHER" id="PTHR21136:SF168">
    <property type="entry name" value="VESICLE-ASSOCIATED MEMBRANE PROTEIN 9"/>
    <property type="match status" value="1"/>
</dbReference>
<dbReference type="GO" id="GO:0012505">
    <property type="term" value="C:endomembrane system"/>
    <property type="evidence" value="ECO:0007669"/>
    <property type="project" value="UniProtKB-SubCell"/>
</dbReference>
<proteinExistence type="inferred from homology"/>